<sequence length="279" mass="31711">MRIKGFKRLHKKSISMRIPPDLKQVLLSVASISVFAILLILGKTFLIWIYIGLTFAVIFGYSIYRTSKTIPVFKENGKEAAQIKKDYKDKVLFRQTAKDTQPFMADYEMERLQLSKKMLILMMVPFAVLIVLYIALPTVLRLVFHIFLSRLQITELYVASALASVGASLLVRRRLGLSAASLSSGTQIVYAPRAYHITPKGVIFDPPMRVPNVEVSVLKFPARVKRVERERKFIELESLADDVPAQIKLVRLYTKDVDRLLSVLKSHAEVELEEQLATS</sequence>
<feature type="transmembrane region" description="Helical" evidence="1">
    <location>
        <begin position="47"/>
        <end position="64"/>
    </location>
</feature>
<evidence type="ECO:0000313" key="2">
    <source>
        <dbReference type="EMBL" id="PSN84048.1"/>
    </source>
</evidence>
<reference evidence="2 3" key="1">
    <citation type="submission" date="2017-04" db="EMBL/GenBank/DDBJ databases">
        <title>Novel microbial lineages endemic to geothermal iron-oxide mats fill important gaps in the evolutionary history of Archaea.</title>
        <authorList>
            <person name="Jay Z.J."/>
            <person name="Beam J.P."/>
            <person name="Dlakic M."/>
            <person name="Rusch D.B."/>
            <person name="Kozubal M.A."/>
            <person name="Inskeep W.P."/>
        </authorList>
    </citation>
    <scope>NUCLEOTIDE SEQUENCE [LARGE SCALE GENOMIC DNA]</scope>
    <source>
        <strain evidence="2">OSP_D</strain>
    </source>
</reference>
<dbReference type="AlphaFoldDB" id="A0A2R6ACI6"/>
<organism evidence="2 3">
    <name type="scientific">Candidatus Marsarchaeota G1 archaeon OSP_D</name>
    <dbReference type="NCBI Taxonomy" id="1978155"/>
    <lineage>
        <taxon>Archaea</taxon>
        <taxon>Candidatus Marsarchaeota</taxon>
        <taxon>Candidatus Marsarchaeota group 1</taxon>
    </lineage>
</organism>
<dbReference type="Pfam" id="PF09973">
    <property type="entry name" value="DUF2208"/>
    <property type="match status" value="1"/>
</dbReference>
<accession>A0A2R6ACI6</accession>
<keyword evidence="1" id="KW-1133">Transmembrane helix</keyword>
<dbReference type="InterPro" id="IPR009198">
    <property type="entry name" value="UCP014484_TM"/>
</dbReference>
<proteinExistence type="predicted"/>
<feature type="transmembrane region" description="Helical" evidence="1">
    <location>
        <begin position="118"/>
        <end position="136"/>
    </location>
</feature>
<keyword evidence="1" id="KW-0812">Transmembrane</keyword>
<evidence type="ECO:0000313" key="3">
    <source>
        <dbReference type="Proteomes" id="UP000240880"/>
    </source>
</evidence>
<protein>
    <recommendedName>
        <fullName evidence="4">DUF2208 domain-containing protein</fullName>
    </recommendedName>
</protein>
<dbReference type="Proteomes" id="UP000240880">
    <property type="component" value="Unassembled WGS sequence"/>
</dbReference>
<feature type="transmembrane region" description="Helical" evidence="1">
    <location>
        <begin position="21"/>
        <end position="41"/>
    </location>
</feature>
<gene>
    <name evidence="2" type="ORF">B9Q01_02620</name>
</gene>
<comment type="caution">
    <text evidence="2">The sequence shown here is derived from an EMBL/GenBank/DDBJ whole genome shotgun (WGS) entry which is preliminary data.</text>
</comment>
<dbReference type="EMBL" id="NEXC01000009">
    <property type="protein sequence ID" value="PSN84048.1"/>
    <property type="molecule type" value="Genomic_DNA"/>
</dbReference>
<keyword evidence="1" id="KW-0472">Membrane</keyword>
<name>A0A2R6ACI6_9ARCH</name>
<evidence type="ECO:0008006" key="4">
    <source>
        <dbReference type="Google" id="ProtNLM"/>
    </source>
</evidence>
<evidence type="ECO:0000256" key="1">
    <source>
        <dbReference type="SAM" id="Phobius"/>
    </source>
</evidence>